<dbReference type="AlphaFoldDB" id="A0A1F7UU05"/>
<organism evidence="3 4">
    <name type="scientific">Candidatus Uhrbacteria bacterium RIFCSPLOWO2_01_FULL_47_24</name>
    <dbReference type="NCBI Taxonomy" id="1802401"/>
    <lineage>
        <taxon>Bacteria</taxon>
        <taxon>Candidatus Uhriibacteriota</taxon>
    </lineage>
</organism>
<reference evidence="3 4" key="1">
    <citation type="journal article" date="2016" name="Nat. Commun.">
        <title>Thousands of microbial genomes shed light on interconnected biogeochemical processes in an aquifer system.</title>
        <authorList>
            <person name="Anantharaman K."/>
            <person name="Brown C.T."/>
            <person name="Hug L.A."/>
            <person name="Sharon I."/>
            <person name="Castelle C.J."/>
            <person name="Probst A.J."/>
            <person name="Thomas B.C."/>
            <person name="Singh A."/>
            <person name="Wilkins M.J."/>
            <person name="Karaoz U."/>
            <person name="Brodie E.L."/>
            <person name="Williams K.H."/>
            <person name="Hubbard S.S."/>
            <person name="Banfield J.F."/>
        </authorList>
    </citation>
    <scope>NUCLEOTIDE SEQUENCE [LARGE SCALE GENOMIC DNA]</scope>
</reference>
<feature type="transmembrane region" description="Helical" evidence="2">
    <location>
        <begin position="391"/>
        <end position="416"/>
    </location>
</feature>
<gene>
    <name evidence="3" type="ORF">A3B21_02770</name>
</gene>
<evidence type="ECO:0000256" key="2">
    <source>
        <dbReference type="SAM" id="Phobius"/>
    </source>
</evidence>
<dbReference type="Gene3D" id="2.60.40.680">
    <property type="match status" value="1"/>
</dbReference>
<name>A0A1F7UU05_9BACT</name>
<dbReference type="EMBL" id="MGEJ01000009">
    <property type="protein sequence ID" value="OGL81188.1"/>
    <property type="molecule type" value="Genomic_DNA"/>
</dbReference>
<accession>A0A1F7UU05</accession>
<dbReference type="CDD" id="cd08547">
    <property type="entry name" value="Type_II_cohesin"/>
    <property type="match status" value="1"/>
</dbReference>
<sequence>MEAKTNKTHKKTRIATRKYTKLLVFFSLLLVPFSVVKAAPASLFLSPASGTYGLNRTFSVDIVVATPGESMNAVQGTARFDADRLEVVSLNKDGSILSLWIQEPRFSNREGTVTFEGIRLNPGYQGTAGKLLTVVFKTRALGTAKLNFSSASVLANDGKATNIITALGTAAYQIVVPELAPEEIDATEGVLRETNIISPTHSNPEKWYALRAVQFEWTLPSSIDGASFVVNQEPDTTVREKSFGRLSSYTYEVAEDGLWYFHLRLRNPKGWGLTSHFKFQVDTVAPEPFTISFIDGRETDLPQPRIFFFANDAVSGIEYYEVKVDEGSFFRVAPEELMSAPVSLPSLSPGIHTAFVYAYDRAGNVRSSAEEFSVVAPKATRSVLRIGKVQVPYFAVVAILIGFALALIFILLLAWWQFLRFRKKLKKEAHEVEEVLHKSLDRIREDAGRRSGKIKKDADDAEKAVRKEIEDIEKEVK</sequence>
<keyword evidence="2" id="KW-0472">Membrane</keyword>
<proteinExistence type="predicted"/>
<evidence type="ECO:0008006" key="5">
    <source>
        <dbReference type="Google" id="ProtNLM"/>
    </source>
</evidence>
<comment type="caution">
    <text evidence="3">The sequence shown here is derived from an EMBL/GenBank/DDBJ whole genome shotgun (WGS) entry which is preliminary data.</text>
</comment>
<keyword evidence="2" id="KW-0812">Transmembrane</keyword>
<dbReference type="Proteomes" id="UP000176897">
    <property type="component" value="Unassembled WGS sequence"/>
</dbReference>
<evidence type="ECO:0000313" key="4">
    <source>
        <dbReference type="Proteomes" id="UP000176897"/>
    </source>
</evidence>
<keyword evidence="2" id="KW-1133">Transmembrane helix</keyword>
<feature type="coiled-coil region" evidence="1">
    <location>
        <begin position="422"/>
        <end position="475"/>
    </location>
</feature>
<dbReference type="GO" id="GO:0030246">
    <property type="term" value="F:carbohydrate binding"/>
    <property type="evidence" value="ECO:0007669"/>
    <property type="project" value="InterPro"/>
</dbReference>
<keyword evidence="1" id="KW-0175">Coiled coil</keyword>
<dbReference type="InterPro" id="IPR008965">
    <property type="entry name" value="CBM2/CBM3_carb-bd_dom_sf"/>
</dbReference>
<evidence type="ECO:0000313" key="3">
    <source>
        <dbReference type="EMBL" id="OGL81188.1"/>
    </source>
</evidence>
<dbReference type="SUPFAM" id="SSF49384">
    <property type="entry name" value="Carbohydrate-binding domain"/>
    <property type="match status" value="1"/>
</dbReference>
<protein>
    <recommendedName>
        <fullName evidence="5">Cohesin domain-containing protein</fullName>
    </recommendedName>
</protein>
<dbReference type="STRING" id="1802401.A3B21_02770"/>
<evidence type="ECO:0000256" key="1">
    <source>
        <dbReference type="SAM" id="Coils"/>
    </source>
</evidence>